<accession>A0A0M3G0S7</accession>
<organism evidence="1 2">
    <name type="scientific">Haemophilus haemolyticus</name>
    <dbReference type="NCBI Taxonomy" id="726"/>
    <lineage>
        <taxon>Bacteria</taxon>
        <taxon>Pseudomonadati</taxon>
        <taxon>Pseudomonadota</taxon>
        <taxon>Gammaproteobacteria</taxon>
        <taxon>Pasteurellales</taxon>
        <taxon>Pasteurellaceae</taxon>
        <taxon>Haemophilus</taxon>
    </lineage>
</organism>
<dbReference type="Proteomes" id="UP000318695">
    <property type="component" value="Unassembled WGS sequence"/>
</dbReference>
<dbReference type="EMBL" id="SDPI01000013">
    <property type="protein sequence ID" value="TPH00722.1"/>
    <property type="molecule type" value="Genomic_DNA"/>
</dbReference>
<evidence type="ECO:0000313" key="2">
    <source>
        <dbReference type="Proteomes" id="UP000318695"/>
    </source>
</evidence>
<reference evidence="1 2" key="1">
    <citation type="submission" date="2019-01" db="EMBL/GenBank/DDBJ databases">
        <title>Comparative genomic analysis identifies haemin-independent Haemophilus haemolyticus: a formal re-classification of Haemophilus intermedius.</title>
        <authorList>
            <person name="Harris T.M."/>
            <person name="Price E.P."/>
            <person name="Sarovich D.S."/>
            <person name="Norskov-Lauritsen N."/>
            <person name="Beissbarth J."/>
            <person name="Chang A.B."/>
            <person name="Smith-Vaughan H.C."/>
        </authorList>
    </citation>
    <scope>NUCLEOTIDE SEQUENCE [LARGE SCALE GENOMIC DNA]</scope>
    <source>
        <strain evidence="1 2">CCUG 30218</strain>
    </source>
</reference>
<sequence length="134" mass="15411">MDFSKLNTVKASENTYRFEVTHPITGEGTGAMIDVYASQSDVVQRFQSNVLRKLQKQEFENQRTRKPQFKELSELKSEALENAIVRVASWENLEWEGTPLEFTPANVKMLLTQCPWLAEQIIEQSEDLGNFLKA</sequence>
<comment type="caution">
    <text evidence="1">The sequence shown here is derived from an EMBL/GenBank/DDBJ whole genome shotgun (WGS) entry which is preliminary data.</text>
</comment>
<proteinExistence type="predicted"/>
<dbReference type="AlphaFoldDB" id="A0A0M3G0S7"/>
<gene>
    <name evidence="1" type="ORF">EUX54_04140</name>
</gene>
<name>A0A0M3G0S7_HAEHA</name>
<protein>
    <submittedName>
        <fullName evidence="1">Uncharacterized protein</fullName>
    </submittedName>
</protein>
<dbReference type="RefSeq" id="WP_046949759.1">
    <property type="nucleotide sequence ID" value="NZ_LCTI01000026.1"/>
</dbReference>
<evidence type="ECO:0000313" key="1">
    <source>
        <dbReference type="EMBL" id="TPH00722.1"/>
    </source>
</evidence>